<sequence length="263" mass="28512">MAGRSHCLRLLSKDVEKDKDGEKTFAEEEMAAEEEKGTDRAASDAAKPAAEATEGADRAEKAQGAGPGVVTATGEAQTETETKTVAEKPKASQEEEKAQESSKETVLAAQDDELEQRVTREVIGVLQETGSLEANDLVDLCEKIGCSHNVMARVVRMLVATPLVNELVLLGDVMRGDRRFIFRHGMGLGRRIDLATIDKQIAALEKDVKLAEQRAERISSLGKDPTLSSETLDKILVGQPETVKQLPVYTRLLRETSPPTSSS</sequence>
<protein>
    <submittedName>
        <fullName evidence="3">Uncharacterized protein</fullName>
    </submittedName>
</protein>
<dbReference type="Proteomes" id="UP000241890">
    <property type="component" value="Unassembled WGS sequence"/>
</dbReference>
<proteinExistence type="predicted"/>
<evidence type="ECO:0000256" key="2">
    <source>
        <dbReference type="SAM" id="MobiDB-lite"/>
    </source>
</evidence>
<accession>A0A2R5G0E7</accession>
<evidence type="ECO:0000256" key="1">
    <source>
        <dbReference type="SAM" id="Coils"/>
    </source>
</evidence>
<evidence type="ECO:0000313" key="3">
    <source>
        <dbReference type="EMBL" id="GBG24506.1"/>
    </source>
</evidence>
<comment type="caution">
    <text evidence="3">The sequence shown here is derived from an EMBL/GenBank/DDBJ whole genome shotgun (WGS) entry which is preliminary data.</text>
</comment>
<keyword evidence="4" id="KW-1185">Reference proteome</keyword>
<feature type="compositionally biased region" description="Low complexity" evidence="2">
    <location>
        <begin position="43"/>
        <end position="53"/>
    </location>
</feature>
<reference evidence="3 4" key="1">
    <citation type="submission" date="2017-12" db="EMBL/GenBank/DDBJ databases">
        <title>Sequencing, de novo assembly and annotation of complete genome of a new Thraustochytrid species, strain FCC1311.</title>
        <authorList>
            <person name="Sedici K."/>
            <person name="Godart F."/>
            <person name="Aiese Cigliano R."/>
            <person name="Sanseverino W."/>
            <person name="Barakat M."/>
            <person name="Ortet P."/>
            <person name="Marechal E."/>
            <person name="Cagnac O."/>
            <person name="Amato A."/>
        </authorList>
    </citation>
    <scope>NUCLEOTIDE SEQUENCE [LARGE SCALE GENOMIC DNA]</scope>
</reference>
<feature type="compositionally biased region" description="Basic and acidic residues" evidence="2">
    <location>
        <begin position="33"/>
        <end position="42"/>
    </location>
</feature>
<organism evidence="3 4">
    <name type="scientific">Hondaea fermentalgiana</name>
    <dbReference type="NCBI Taxonomy" id="2315210"/>
    <lineage>
        <taxon>Eukaryota</taxon>
        <taxon>Sar</taxon>
        <taxon>Stramenopiles</taxon>
        <taxon>Bigyra</taxon>
        <taxon>Labyrinthulomycetes</taxon>
        <taxon>Thraustochytrida</taxon>
        <taxon>Thraustochytriidae</taxon>
        <taxon>Hondaea</taxon>
    </lineage>
</organism>
<dbReference type="EMBL" id="BEYU01000006">
    <property type="protein sequence ID" value="GBG24506.1"/>
    <property type="molecule type" value="Genomic_DNA"/>
</dbReference>
<dbReference type="InParanoid" id="A0A2R5G0E7"/>
<feature type="compositionally biased region" description="Basic and acidic residues" evidence="2">
    <location>
        <begin position="80"/>
        <end position="103"/>
    </location>
</feature>
<name>A0A2R5G0E7_9STRA</name>
<feature type="coiled-coil region" evidence="1">
    <location>
        <begin position="194"/>
        <end position="221"/>
    </location>
</feature>
<dbReference type="AlphaFoldDB" id="A0A2R5G0E7"/>
<feature type="compositionally biased region" description="Basic and acidic residues" evidence="2">
    <location>
        <begin position="11"/>
        <end position="26"/>
    </location>
</feature>
<keyword evidence="1" id="KW-0175">Coiled coil</keyword>
<gene>
    <name evidence="3" type="ORF">FCC1311_007242</name>
</gene>
<evidence type="ECO:0000313" key="4">
    <source>
        <dbReference type="Proteomes" id="UP000241890"/>
    </source>
</evidence>
<feature type="region of interest" description="Disordered" evidence="2">
    <location>
        <begin position="1"/>
        <end position="109"/>
    </location>
</feature>